<feature type="binding site" evidence="8">
    <location>
        <position position="114"/>
    </location>
    <ligand>
        <name>Mg(2+)</name>
        <dbReference type="ChEBI" id="CHEBI:18420"/>
        <label>1</label>
        <note>catalytic</note>
    </ligand>
</feature>
<keyword evidence="6 9" id="KW-0378">Hydrolase</keyword>
<dbReference type="EMBL" id="CH940647">
    <property type="protein sequence ID" value="EDW70625.2"/>
    <property type="molecule type" value="Genomic_DNA"/>
</dbReference>
<dbReference type="PANTHER" id="PTHR20854:SF4">
    <property type="entry name" value="INOSITOL-1-MONOPHOSPHATASE-RELATED"/>
    <property type="match status" value="1"/>
</dbReference>
<dbReference type="InterPro" id="IPR020550">
    <property type="entry name" value="Inositol_monophosphatase_CS"/>
</dbReference>
<protein>
    <recommendedName>
        <fullName evidence="9">Inositol-1-monophosphatase</fullName>
        <ecNumber evidence="9">3.1.3.25</ecNumber>
    </recommendedName>
</protein>
<comment type="catalytic activity">
    <reaction evidence="1 9">
        <text>a myo-inositol phosphate + H2O = myo-inositol + phosphate</text>
        <dbReference type="Rhea" id="RHEA:24056"/>
        <dbReference type="ChEBI" id="CHEBI:15377"/>
        <dbReference type="ChEBI" id="CHEBI:17268"/>
        <dbReference type="ChEBI" id="CHEBI:43474"/>
        <dbReference type="ChEBI" id="CHEBI:84139"/>
        <dbReference type="EC" id="3.1.3.25"/>
    </reaction>
</comment>
<sequence length="314" mass="35049">MFRFACQRLLPLEKTSIRRSVSHVDVDQCAVEVCRLVDRAAEHLRAASGQMRVFETKLNNKDLVTATDREIEELLIKGLRERFPEHVYIGEEGTAGASTGRKLTEEPTWIVDPIDGTTNFVHGFHCSCISVGFWLNKQPELAICHNPTLELIFTARRNRGAYLNGEPIRTSGQTELERSLIMQELNAANLERCEHRDILLTNAVGMLLKAHALRTTGSAVMDMCLVAMGAADGYYEFYPHAWDLAAGALLVREAGGVIMDPAGGDFDLMSRRVLAAATPQLGNQMVQLLGDRQIYHRRDDEPPPKKTNSNSKFK</sequence>
<comment type="cofactor">
    <cofactor evidence="2 8 9">
        <name>Mg(2+)</name>
        <dbReference type="ChEBI" id="CHEBI:18420"/>
    </cofactor>
</comment>
<dbReference type="GO" id="GO:0046854">
    <property type="term" value="P:phosphatidylinositol phosphate biosynthetic process"/>
    <property type="evidence" value="ECO:0007669"/>
    <property type="project" value="InterPro"/>
</dbReference>
<dbReference type="InterPro" id="IPR033942">
    <property type="entry name" value="IMPase"/>
</dbReference>
<dbReference type="AlphaFoldDB" id="B4LHB2"/>
<dbReference type="PRINTS" id="PR00377">
    <property type="entry name" value="IMPHPHTASES"/>
</dbReference>
<feature type="region of interest" description="Disordered" evidence="10">
    <location>
        <begin position="295"/>
        <end position="314"/>
    </location>
</feature>
<accession>B4LHB2</accession>
<organism evidence="11 12">
    <name type="scientific">Drosophila virilis</name>
    <name type="common">Fruit fly</name>
    <dbReference type="NCBI Taxonomy" id="7244"/>
    <lineage>
        <taxon>Eukaryota</taxon>
        <taxon>Metazoa</taxon>
        <taxon>Ecdysozoa</taxon>
        <taxon>Arthropoda</taxon>
        <taxon>Hexapoda</taxon>
        <taxon>Insecta</taxon>
        <taxon>Pterygota</taxon>
        <taxon>Neoptera</taxon>
        <taxon>Endopterygota</taxon>
        <taxon>Diptera</taxon>
        <taxon>Brachycera</taxon>
        <taxon>Muscomorpha</taxon>
        <taxon>Ephydroidea</taxon>
        <taxon>Drosophilidae</taxon>
        <taxon>Drosophila</taxon>
    </lineage>
</organism>
<dbReference type="UniPathway" id="UPA00823">
    <property type="reaction ID" value="UER00788"/>
</dbReference>
<feature type="binding site" evidence="8">
    <location>
        <position position="243"/>
    </location>
    <ligand>
        <name>Mg(2+)</name>
        <dbReference type="ChEBI" id="CHEBI:18420"/>
        <label>1</label>
        <note>catalytic</note>
    </ligand>
</feature>
<feature type="compositionally biased region" description="Basic and acidic residues" evidence="10">
    <location>
        <begin position="295"/>
        <end position="304"/>
    </location>
</feature>
<dbReference type="OrthoDB" id="10254945at2759"/>
<evidence type="ECO:0000256" key="8">
    <source>
        <dbReference type="PIRSR" id="PIRSR600760-2"/>
    </source>
</evidence>
<evidence type="ECO:0000256" key="3">
    <source>
        <dbReference type="ARBA" id="ARBA00005152"/>
    </source>
</evidence>
<dbReference type="CDD" id="cd01639">
    <property type="entry name" value="IMPase"/>
    <property type="match status" value="1"/>
</dbReference>
<dbReference type="SMR" id="B4LHB2"/>
<evidence type="ECO:0000256" key="7">
    <source>
        <dbReference type="ARBA" id="ARBA00022842"/>
    </source>
</evidence>
<proteinExistence type="inferred from homology"/>
<dbReference type="InParanoid" id="B4LHB2"/>
<dbReference type="GO" id="GO:0007165">
    <property type="term" value="P:signal transduction"/>
    <property type="evidence" value="ECO:0007669"/>
    <property type="project" value="TreeGrafter"/>
</dbReference>
<comment type="similarity">
    <text evidence="4 9">Belongs to the inositol monophosphatase superfamily.</text>
</comment>
<dbReference type="STRING" id="7244.B4LHB2"/>
<dbReference type="InterPro" id="IPR020552">
    <property type="entry name" value="Inositol_monoPase_Li-sen"/>
</dbReference>
<dbReference type="InterPro" id="IPR020583">
    <property type="entry name" value="Inositol_monoP_metal-BS"/>
</dbReference>
<keyword evidence="5 8" id="KW-0479">Metal-binding</keyword>
<dbReference type="FunFam" id="3.30.540.10:FF:000004">
    <property type="entry name" value="Inositol-1-monophosphatase"/>
    <property type="match status" value="1"/>
</dbReference>
<dbReference type="SUPFAM" id="SSF56655">
    <property type="entry name" value="Carbohydrate phosphatase"/>
    <property type="match status" value="1"/>
</dbReference>
<keyword evidence="7 8" id="KW-0460">Magnesium</keyword>
<evidence type="ECO:0000256" key="9">
    <source>
        <dbReference type="RuleBase" id="RU364068"/>
    </source>
</evidence>
<evidence type="ECO:0000256" key="4">
    <source>
        <dbReference type="ARBA" id="ARBA00009759"/>
    </source>
</evidence>
<dbReference type="Pfam" id="PF00459">
    <property type="entry name" value="Inositol_P"/>
    <property type="match status" value="1"/>
</dbReference>
<dbReference type="PROSITE" id="PS00629">
    <property type="entry name" value="IMP_1"/>
    <property type="match status" value="1"/>
</dbReference>
<evidence type="ECO:0000256" key="10">
    <source>
        <dbReference type="SAM" id="MobiDB-lite"/>
    </source>
</evidence>
<name>B4LHB2_DROVI</name>
<dbReference type="GO" id="GO:0046872">
    <property type="term" value="F:metal ion binding"/>
    <property type="evidence" value="ECO:0007669"/>
    <property type="project" value="UniProtKB-KW"/>
</dbReference>
<feature type="binding site" evidence="8">
    <location>
        <position position="112"/>
    </location>
    <ligand>
        <name>Mg(2+)</name>
        <dbReference type="ChEBI" id="CHEBI:18420"/>
        <label>1</label>
        <note>catalytic</note>
    </ligand>
</feature>
<keyword evidence="12" id="KW-1185">Reference proteome</keyword>
<dbReference type="GO" id="GO:0008934">
    <property type="term" value="F:inositol monophosphate 1-phosphatase activity"/>
    <property type="evidence" value="ECO:0007669"/>
    <property type="project" value="InterPro"/>
</dbReference>
<dbReference type="eggNOG" id="KOG2951">
    <property type="taxonomic scope" value="Eukaryota"/>
</dbReference>
<dbReference type="Proteomes" id="UP000008792">
    <property type="component" value="Unassembled WGS sequence"/>
</dbReference>
<dbReference type="GO" id="GO:0006021">
    <property type="term" value="P:inositol biosynthetic process"/>
    <property type="evidence" value="ECO:0007669"/>
    <property type="project" value="UniProtKB-UniPathway"/>
</dbReference>
<evidence type="ECO:0000313" key="12">
    <source>
        <dbReference type="Proteomes" id="UP000008792"/>
    </source>
</evidence>
<comment type="pathway">
    <text evidence="3 9">Polyol metabolism; myo-inositol biosynthesis; myo-inositol from D-glucose 6-phosphate: step 2/2.</text>
</comment>
<feature type="binding site" evidence="8">
    <location>
        <position position="91"/>
    </location>
    <ligand>
        <name>Mg(2+)</name>
        <dbReference type="ChEBI" id="CHEBI:18420"/>
        <label>1</label>
        <note>catalytic</note>
    </ligand>
</feature>
<dbReference type="PROSITE" id="PS00630">
    <property type="entry name" value="IMP_2"/>
    <property type="match status" value="1"/>
</dbReference>
<dbReference type="InterPro" id="IPR000760">
    <property type="entry name" value="Inositol_monophosphatase-like"/>
</dbReference>
<evidence type="ECO:0000256" key="6">
    <source>
        <dbReference type="ARBA" id="ARBA00022801"/>
    </source>
</evidence>
<dbReference type="Gene3D" id="3.30.540.10">
    <property type="entry name" value="Fructose-1,6-Bisphosphatase, subunit A, domain 1"/>
    <property type="match status" value="1"/>
</dbReference>
<evidence type="ECO:0000256" key="1">
    <source>
        <dbReference type="ARBA" id="ARBA00001033"/>
    </source>
</evidence>
<feature type="binding site" evidence="8">
    <location>
        <position position="115"/>
    </location>
    <ligand>
        <name>Mg(2+)</name>
        <dbReference type="ChEBI" id="CHEBI:18420"/>
        <label>1</label>
        <note>catalytic</note>
    </ligand>
</feature>
<dbReference type="HOGENOM" id="CLU_560514_0_0_1"/>
<dbReference type="FunFam" id="3.40.190.80:FF:000002">
    <property type="entry name" value="Inositol-1-monophosphatase"/>
    <property type="match status" value="1"/>
</dbReference>
<evidence type="ECO:0000256" key="2">
    <source>
        <dbReference type="ARBA" id="ARBA00001946"/>
    </source>
</evidence>
<evidence type="ECO:0000256" key="5">
    <source>
        <dbReference type="ARBA" id="ARBA00022723"/>
    </source>
</evidence>
<dbReference type="PRINTS" id="PR00378">
    <property type="entry name" value="LIIMPHPHTASE"/>
</dbReference>
<dbReference type="PANTHER" id="PTHR20854">
    <property type="entry name" value="INOSITOL MONOPHOSPHATASE"/>
    <property type="match status" value="1"/>
</dbReference>
<dbReference type="Gene3D" id="3.40.190.80">
    <property type="match status" value="1"/>
</dbReference>
<reference evidence="11 12" key="1">
    <citation type="journal article" date="2007" name="Nature">
        <title>Evolution of genes and genomes on the Drosophila phylogeny.</title>
        <authorList>
            <consortium name="Drosophila 12 Genomes Consortium"/>
            <person name="Clark A.G."/>
            <person name="Eisen M.B."/>
            <person name="Smith D.R."/>
            <person name="Bergman C.M."/>
            <person name="Oliver B."/>
            <person name="Markow T.A."/>
            <person name="Kaufman T.C."/>
            <person name="Kellis M."/>
            <person name="Gelbart W."/>
            <person name="Iyer V.N."/>
            <person name="Pollard D.A."/>
            <person name="Sackton T.B."/>
            <person name="Larracuente A.M."/>
            <person name="Singh N.D."/>
            <person name="Abad J.P."/>
            <person name="Abt D.N."/>
            <person name="Adryan B."/>
            <person name="Aguade M."/>
            <person name="Akashi H."/>
            <person name="Anderson W.W."/>
            <person name="Aquadro C.F."/>
            <person name="Ardell D.H."/>
            <person name="Arguello R."/>
            <person name="Artieri C.G."/>
            <person name="Barbash D.A."/>
            <person name="Barker D."/>
            <person name="Barsanti P."/>
            <person name="Batterham P."/>
            <person name="Batzoglou S."/>
            <person name="Begun D."/>
            <person name="Bhutkar A."/>
            <person name="Blanco E."/>
            <person name="Bosak S.A."/>
            <person name="Bradley R.K."/>
            <person name="Brand A.D."/>
            <person name="Brent M.R."/>
            <person name="Brooks A.N."/>
            <person name="Brown R.H."/>
            <person name="Butlin R.K."/>
            <person name="Caggese C."/>
            <person name="Calvi B.R."/>
            <person name="Bernardo de Carvalho A."/>
            <person name="Caspi A."/>
            <person name="Castrezana S."/>
            <person name="Celniker S.E."/>
            <person name="Chang J.L."/>
            <person name="Chapple C."/>
            <person name="Chatterji S."/>
            <person name="Chinwalla A."/>
            <person name="Civetta A."/>
            <person name="Clifton S.W."/>
            <person name="Comeron J.M."/>
            <person name="Costello J.C."/>
            <person name="Coyne J.A."/>
            <person name="Daub J."/>
            <person name="David R.G."/>
            <person name="Delcher A.L."/>
            <person name="Delehaunty K."/>
            <person name="Do C.B."/>
            <person name="Ebling H."/>
            <person name="Edwards K."/>
            <person name="Eickbush T."/>
            <person name="Evans J.D."/>
            <person name="Filipski A."/>
            <person name="Findeiss S."/>
            <person name="Freyhult E."/>
            <person name="Fulton L."/>
            <person name="Fulton R."/>
            <person name="Garcia A.C."/>
            <person name="Gardiner A."/>
            <person name="Garfield D.A."/>
            <person name="Garvin B.E."/>
            <person name="Gibson G."/>
            <person name="Gilbert D."/>
            <person name="Gnerre S."/>
            <person name="Godfrey J."/>
            <person name="Good R."/>
            <person name="Gotea V."/>
            <person name="Gravely B."/>
            <person name="Greenberg A.J."/>
            <person name="Griffiths-Jones S."/>
            <person name="Gross S."/>
            <person name="Guigo R."/>
            <person name="Gustafson E.A."/>
            <person name="Haerty W."/>
            <person name="Hahn M.W."/>
            <person name="Halligan D.L."/>
            <person name="Halpern A.L."/>
            <person name="Halter G.M."/>
            <person name="Han M.V."/>
            <person name="Heger A."/>
            <person name="Hillier L."/>
            <person name="Hinrichs A.S."/>
            <person name="Holmes I."/>
            <person name="Hoskins R.A."/>
            <person name="Hubisz M.J."/>
            <person name="Hultmark D."/>
            <person name="Huntley M.A."/>
            <person name="Jaffe D.B."/>
            <person name="Jagadeeshan S."/>
            <person name="Jeck W.R."/>
            <person name="Johnson J."/>
            <person name="Jones C.D."/>
            <person name="Jordan W.C."/>
            <person name="Karpen G.H."/>
            <person name="Kataoka E."/>
            <person name="Keightley P.D."/>
            <person name="Kheradpour P."/>
            <person name="Kirkness E.F."/>
            <person name="Koerich L.B."/>
            <person name="Kristiansen K."/>
            <person name="Kudrna D."/>
            <person name="Kulathinal R.J."/>
            <person name="Kumar S."/>
            <person name="Kwok R."/>
            <person name="Lander E."/>
            <person name="Langley C.H."/>
            <person name="Lapoint R."/>
            <person name="Lazzaro B.P."/>
            <person name="Lee S.J."/>
            <person name="Levesque L."/>
            <person name="Li R."/>
            <person name="Lin C.F."/>
            <person name="Lin M.F."/>
            <person name="Lindblad-Toh K."/>
            <person name="Llopart A."/>
            <person name="Long M."/>
            <person name="Low L."/>
            <person name="Lozovsky E."/>
            <person name="Lu J."/>
            <person name="Luo M."/>
            <person name="Machado C.A."/>
            <person name="Makalowski W."/>
            <person name="Marzo M."/>
            <person name="Matsuda M."/>
            <person name="Matzkin L."/>
            <person name="McAllister B."/>
            <person name="McBride C.S."/>
            <person name="McKernan B."/>
            <person name="McKernan K."/>
            <person name="Mendez-Lago M."/>
            <person name="Minx P."/>
            <person name="Mollenhauer M.U."/>
            <person name="Montooth K."/>
            <person name="Mount S.M."/>
            <person name="Mu X."/>
            <person name="Myers E."/>
            <person name="Negre B."/>
            <person name="Newfeld S."/>
            <person name="Nielsen R."/>
            <person name="Noor M.A."/>
            <person name="O'Grady P."/>
            <person name="Pachter L."/>
            <person name="Papaceit M."/>
            <person name="Parisi M.J."/>
            <person name="Parisi M."/>
            <person name="Parts L."/>
            <person name="Pedersen J.S."/>
            <person name="Pesole G."/>
            <person name="Phillippy A.M."/>
            <person name="Ponting C.P."/>
            <person name="Pop M."/>
            <person name="Porcelli D."/>
            <person name="Powell J.R."/>
            <person name="Prohaska S."/>
            <person name="Pruitt K."/>
            <person name="Puig M."/>
            <person name="Quesneville H."/>
            <person name="Ram K.R."/>
            <person name="Rand D."/>
            <person name="Rasmussen M.D."/>
            <person name="Reed L.K."/>
            <person name="Reenan R."/>
            <person name="Reily A."/>
            <person name="Remington K.A."/>
            <person name="Rieger T.T."/>
            <person name="Ritchie M.G."/>
            <person name="Robin C."/>
            <person name="Rogers Y.H."/>
            <person name="Rohde C."/>
            <person name="Rozas J."/>
            <person name="Rubenfield M.J."/>
            <person name="Ruiz A."/>
            <person name="Russo S."/>
            <person name="Salzberg S.L."/>
            <person name="Sanchez-Gracia A."/>
            <person name="Saranga D.J."/>
            <person name="Sato H."/>
            <person name="Schaeffer S.W."/>
            <person name="Schatz M.C."/>
            <person name="Schlenke T."/>
            <person name="Schwartz R."/>
            <person name="Segarra C."/>
            <person name="Singh R.S."/>
            <person name="Sirot L."/>
            <person name="Sirota M."/>
            <person name="Sisneros N.B."/>
            <person name="Smith C.D."/>
            <person name="Smith T.F."/>
            <person name="Spieth J."/>
            <person name="Stage D.E."/>
            <person name="Stark A."/>
            <person name="Stephan W."/>
            <person name="Strausberg R.L."/>
            <person name="Strempel S."/>
            <person name="Sturgill D."/>
            <person name="Sutton G."/>
            <person name="Sutton G.G."/>
            <person name="Tao W."/>
            <person name="Teichmann S."/>
            <person name="Tobari Y.N."/>
            <person name="Tomimura Y."/>
            <person name="Tsolas J.M."/>
            <person name="Valente V.L."/>
            <person name="Venter E."/>
            <person name="Venter J.C."/>
            <person name="Vicario S."/>
            <person name="Vieira F.G."/>
            <person name="Vilella A.J."/>
            <person name="Villasante A."/>
            <person name="Walenz B."/>
            <person name="Wang J."/>
            <person name="Wasserman M."/>
            <person name="Watts T."/>
            <person name="Wilson D."/>
            <person name="Wilson R.K."/>
            <person name="Wing R.A."/>
            <person name="Wolfner M.F."/>
            <person name="Wong A."/>
            <person name="Wong G.K."/>
            <person name="Wu C.I."/>
            <person name="Wu G."/>
            <person name="Yamamoto D."/>
            <person name="Yang H.P."/>
            <person name="Yang S.P."/>
            <person name="Yorke J.A."/>
            <person name="Yoshida K."/>
            <person name="Zdobnov E."/>
            <person name="Zhang P."/>
            <person name="Zhang Y."/>
            <person name="Zimin A.V."/>
            <person name="Baldwin J."/>
            <person name="Abdouelleil A."/>
            <person name="Abdulkadir J."/>
            <person name="Abebe A."/>
            <person name="Abera B."/>
            <person name="Abreu J."/>
            <person name="Acer S.C."/>
            <person name="Aftuck L."/>
            <person name="Alexander A."/>
            <person name="An P."/>
            <person name="Anderson E."/>
            <person name="Anderson S."/>
            <person name="Arachi H."/>
            <person name="Azer M."/>
            <person name="Bachantsang P."/>
            <person name="Barry A."/>
            <person name="Bayul T."/>
            <person name="Berlin A."/>
            <person name="Bessette D."/>
            <person name="Bloom T."/>
            <person name="Blye J."/>
            <person name="Boguslavskiy L."/>
            <person name="Bonnet C."/>
            <person name="Boukhgalter B."/>
            <person name="Bourzgui I."/>
            <person name="Brown A."/>
            <person name="Cahill P."/>
            <person name="Channer S."/>
            <person name="Cheshatsang Y."/>
            <person name="Chuda L."/>
            <person name="Citroen M."/>
            <person name="Collymore A."/>
            <person name="Cooke P."/>
            <person name="Costello M."/>
            <person name="D'Aco K."/>
            <person name="Daza R."/>
            <person name="De Haan G."/>
            <person name="DeGray S."/>
            <person name="DeMaso C."/>
            <person name="Dhargay N."/>
            <person name="Dooley K."/>
            <person name="Dooley E."/>
            <person name="Doricent M."/>
            <person name="Dorje P."/>
            <person name="Dorjee K."/>
            <person name="Dupes A."/>
            <person name="Elong R."/>
            <person name="Falk J."/>
            <person name="Farina A."/>
            <person name="Faro S."/>
            <person name="Ferguson D."/>
            <person name="Fisher S."/>
            <person name="Foley C.D."/>
            <person name="Franke A."/>
            <person name="Friedrich D."/>
            <person name="Gadbois L."/>
            <person name="Gearin G."/>
            <person name="Gearin C.R."/>
            <person name="Giannoukos G."/>
            <person name="Goode T."/>
            <person name="Graham J."/>
            <person name="Grandbois E."/>
            <person name="Grewal S."/>
            <person name="Gyaltsen K."/>
            <person name="Hafez N."/>
            <person name="Hagos B."/>
            <person name="Hall J."/>
            <person name="Henson C."/>
            <person name="Hollinger A."/>
            <person name="Honan T."/>
            <person name="Huard M.D."/>
            <person name="Hughes L."/>
            <person name="Hurhula B."/>
            <person name="Husby M.E."/>
            <person name="Kamat A."/>
            <person name="Kanga B."/>
            <person name="Kashin S."/>
            <person name="Khazanovich D."/>
            <person name="Kisner P."/>
            <person name="Lance K."/>
            <person name="Lara M."/>
            <person name="Lee W."/>
            <person name="Lennon N."/>
            <person name="Letendre F."/>
            <person name="LeVine R."/>
            <person name="Lipovsky A."/>
            <person name="Liu X."/>
            <person name="Liu J."/>
            <person name="Liu S."/>
            <person name="Lokyitsang T."/>
            <person name="Lokyitsang Y."/>
            <person name="Lubonja R."/>
            <person name="Lui A."/>
            <person name="MacDonald P."/>
            <person name="Magnisalis V."/>
            <person name="Maru K."/>
            <person name="Matthews C."/>
            <person name="McCusker W."/>
            <person name="McDonough S."/>
            <person name="Mehta T."/>
            <person name="Meldrim J."/>
            <person name="Meneus L."/>
            <person name="Mihai O."/>
            <person name="Mihalev A."/>
            <person name="Mihova T."/>
            <person name="Mittelman R."/>
            <person name="Mlenga V."/>
            <person name="Montmayeur A."/>
            <person name="Mulrain L."/>
            <person name="Navidi A."/>
            <person name="Naylor J."/>
            <person name="Negash T."/>
            <person name="Nguyen T."/>
            <person name="Nguyen N."/>
            <person name="Nicol R."/>
            <person name="Norbu C."/>
            <person name="Norbu N."/>
            <person name="Novod N."/>
            <person name="O'Neill B."/>
            <person name="Osman S."/>
            <person name="Markiewicz E."/>
            <person name="Oyono O.L."/>
            <person name="Patti C."/>
            <person name="Phunkhang P."/>
            <person name="Pierre F."/>
            <person name="Priest M."/>
            <person name="Raghuraman S."/>
            <person name="Rege F."/>
            <person name="Reyes R."/>
            <person name="Rise C."/>
            <person name="Rogov P."/>
            <person name="Ross K."/>
            <person name="Ryan E."/>
            <person name="Settipalli S."/>
            <person name="Shea T."/>
            <person name="Sherpa N."/>
            <person name="Shi L."/>
            <person name="Shih D."/>
            <person name="Sparrow T."/>
            <person name="Spaulding J."/>
            <person name="Stalker J."/>
            <person name="Stange-Thomann N."/>
            <person name="Stavropoulos S."/>
            <person name="Stone C."/>
            <person name="Strader C."/>
            <person name="Tesfaye S."/>
            <person name="Thomson T."/>
            <person name="Thoulutsang Y."/>
            <person name="Thoulutsang D."/>
            <person name="Topham K."/>
            <person name="Topping I."/>
            <person name="Tsamla T."/>
            <person name="Vassiliev H."/>
            <person name="Vo A."/>
            <person name="Wangchuk T."/>
            <person name="Wangdi T."/>
            <person name="Weiand M."/>
            <person name="Wilkinson J."/>
            <person name="Wilson A."/>
            <person name="Yadav S."/>
            <person name="Young G."/>
            <person name="Yu Q."/>
            <person name="Zembek L."/>
            <person name="Zhong D."/>
            <person name="Zimmer A."/>
            <person name="Zwirko Z."/>
            <person name="Jaffe D.B."/>
            <person name="Alvarez P."/>
            <person name="Brockman W."/>
            <person name="Butler J."/>
            <person name="Chin C."/>
            <person name="Gnerre S."/>
            <person name="Grabherr M."/>
            <person name="Kleber M."/>
            <person name="Mauceli E."/>
            <person name="MacCallum I."/>
        </authorList>
    </citation>
    <scope>NUCLEOTIDE SEQUENCE [LARGE SCALE GENOMIC DNA]</scope>
    <source>
        <strain evidence="12">Tucson 15010-1051.87</strain>
    </source>
</reference>
<gene>
    <name evidence="11" type="primary">Dvir\GJ11434</name>
    <name evidence="11" type="ORF">Dvir_GJ11434</name>
</gene>
<dbReference type="EC" id="3.1.3.25" evidence="9"/>
<evidence type="ECO:0000313" key="11">
    <source>
        <dbReference type="EMBL" id="EDW70625.2"/>
    </source>
</evidence>
<dbReference type="KEGG" id="dvi:6623467"/>